<keyword evidence="7" id="KW-0472">Membrane</keyword>
<evidence type="ECO:0000256" key="3">
    <source>
        <dbReference type="ARBA" id="ARBA00022801"/>
    </source>
</evidence>
<reference evidence="10" key="1">
    <citation type="journal article" date="2019" name="Int. J. Syst. Evol. Microbiol.">
        <title>The Global Catalogue of Microorganisms (GCM) 10K type strain sequencing project: providing services to taxonomists for standard genome sequencing and annotation.</title>
        <authorList>
            <consortium name="The Broad Institute Genomics Platform"/>
            <consortium name="The Broad Institute Genome Sequencing Center for Infectious Disease"/>
            <person name="Wu L."/>
            <person name="Ma J."/>
        </authorList>
    </citation>
    <scope>NUCLEOTIDE SEQUENCE [LARGE SCALE GENOMIC DNA]</scope>
    <source>
        <strain evidence="10">JCM 17130</strain>
    </source>
</reference>
<evidence type="ECO:0000259" key="8">
    <source>
        <dbReference type="Pfam" id="PF01435"/>
    </source>
</evidence>
<dbReference type="Gene3D" id="3.30.2010.10">
    <property type="entry name" value="Metalloproteases ('zincins'), catalytic domain"/>
    <property type="match status" value="1"/>
</dbReference>
<gene>
    <name evidence="9" type="ORF">ACFSE6_12535</name>
</gene>
<sequence>MTALALTALAVVLSMLAPVPLSRFRPLEEVPGAAVALWQCVALAAALAAVGAALAAPEEILRGLHGGRVPLGPALFVGAGLALVLAGVIVVRLAVVTARLAWNTRRRRRRQLEMLDLLEGAARERSRLHVLAARLPLAYCIPGRPGRVVLTEATLDLLTPAETDAVVAHELAHLRARHDLVVEAFTALHIAFPQFVRSRLALESVNRLLEMLADDAATRHRDPAPLYSALTKLAATAEAGEEVGARLGRLRRRLSGRTPRRTRLRLLTVGTYTLGIAVLAVPTVAIVTPWLQAALGALPW</sequence>
<keyword evidence="3 6" id="KW-0378">Hydrolase</keyword>
<dbReference type="EMBL" id="JBHUEE010000006">
    <property type="protein sequence ID" value="MFD1718667.1"/>
    <property type="molecule type" value="Genomic_DNA"/>
</dbReference>
<dbReference type="RefSeq" id="WP_388007404.1">
    <property type="nucleotide sequence ID" value="NZ_JBHUEE010000006.1"/>
</dbReference>
<keyword evidence="5 6" id="KW-0482">Metalloprotease</keyword>
<keyword evidence="7" id="KW-0812">Transmembrane</keyword>
<dbReference type="PANTHER" id="PTHR34978">
    <property type="entry name" value="POSSIBLE SENSOR-TRANSDUCER PROTEIN BLAR"/>
    <property type="match status" value="1"/>
</dbReference>
<evidence type="ECO:0000256" key="4">
    <source>
        <dbReference type="ARBA" id="ARBA00022833"/>
    </source>
</evidence>
<evidence type="ECO:0000256" key="1">
    <source>
        <dbReference type="ARBA" id="ARBA00022670"/>
    </source>
</evidence>
<dbReference type="Pfam" id="PF01435">
    <property type="entry name" value="Peptidase_M48"/>
    <property type="match status" value="1"/>
</dbReference>
<dbReference type="InterPro" id="IPR001915">
    <property type="entry name" value="Peptidase_M48"/>
</dbReference>
<evidence type="ECO:0000256" key="2">
    <source>
        <dbReference type="ARBA" id="ARBA00022723"/>
    </source>
</evidence>
<dbReference type="CDD" id="cd07326">
    <property type="entry name" value="M56_BlaR1_MecR1_like"/>
    <property type="match status" value="1"/>
</dbReference>
<evidence type="ECO:0000313" key="10">
    <source>
        <dbReference type="Proteomes" id="UP001597277"/>
    </source>
</evidence>
<dbReference type="InterPro" id="IPR052173">
    <property type="entry name" value="Beta-lactam_resp_regulator"/>
</dbReference>
<keyword evidence="10" id="KW-1185">Reference proteome</keyword>
<keyword evidence="1 6" id="KW-0645">Protease</keyword>
<feature type="transmembrane region" description="Helical" evidence="7">
    <location>
        <begin position="6"/>
        <end position="24"/>
    </location>
</feature>
<evidence type="ECO:0000256" key="5">
    <source>
        <dbReference type="ARBA" id="ARBA00023049"/>
    </source>
</evidence>
<feature type="transmembrane region" description="Helical" evidence="7">
    <location>
        <begin position="76"/>
        <end position="102"/>
    </location>
</feature>
<keyword evidence="7" id="KW-1133">Transmembrane helix</keyword>
<keyword evidence="4 6" id="KW-0862">Zinc</keyword>
<evidence type="ECO:0000256" key="7">
    <source>
        <dbReference type="SAM" id="Phobius"/>
    </source>
</evidence>
<dbReference type="PANTHER" id="PTHR34978:SF3">
    <property type="entry name" value="SLR0241 PROTEIN"/>
    <property type="match status" value="1"/>
</dbReference>
<keyword evidence="2" id="KW-0479">Metal-binding</keyword>
<comment type="caution">
    <text evidence="9">The sequence shown here is derived from an EMBL/GenBank/DDBJ whole genome shotgun (WGS) entry which is preliminary data.</text>
</comment>
<proteinExistence type="inferred from homology"/>
<comment type="similarity">
    <text evidence="6">Belongs to the peptidase M48 family.</text>
</comment>
<feature type="domain" description="Peptidase M48" evidence="8">
    <location>
        <begin position="119"/>
        <end position="185"/>
    </location>
</feature>
<comment type="cofactor">
    <cofactor evidence="6">
        <name>Zn(2+)</name>
        <dbReference type="ChEBI" id="CHEBI:29105"/>
    </cofactor>
    <text evidence="6">Binds 1 zinc ion per subunit.</text>
</comment>
<evidence type="ECO:0000256" key="6">
    <source>
        <dbReference type="RuleBase" id="RU003983"/>
    </source>
</evidence>
<protein>
    <submittedName>
        <fullName evidence="9">M56 family metallopeptidase</fullName>
    </submittedName>
</protein>
<name>A0ABW4L666_9MICO</name>
<evidence type="ECO:0000313" key="9">
    <source>
        <dbReference type="EMBL" id="MFD1718667.1"/>
    </source>
</evidence>
<organism evidence="9 10">
    <name type="scientific">Georgenia deserti</name>
    <dbReference type="NCBI Taxonomy" id="2093781"/>
    <lineage>
        <taxon>Bacteria</taxon>
        <taxon>Bacillati</taxon>
        <taxon>Actinomycetota</taxon>
        <taxon>Actinomycetes</taxon>
        <taxon>Micrococcales</taxon>
        <taxon>Bogoriellaceae</taxon>
        <taxon>Georgenia</taxon>
    </lineage>
</organism>
<feature type="transmembrane region" description="Helical" evidence="7">
    <location>
        <begin position="266"/>
        <end position="291"/>
    </location>
</feature>
<accession>A0ABW4L666</accession>
<dbReference type="Proteomes" id="UP001597277">
    <property type="component" value="Unassembled WGS sequence"/>
</dbReference>
<feature type="transmembrane region" description="Helical" evidence="7">
    <location>
        <begin position="36"/>
        <end position="56"/>
    </location>
</feature>